<dbReference type="SUPFAM" id="SSF53720">
    <property type="entry name" value="ALDH-like"/>
    <property type="match status" value="1"/>
</dbReference>
<organism evidence="11 12">
    <name type="scientific">Cyclospora cayetanensis</name>
    <dbReference type="NCBI Taxonomy" id="88456"/>
    <lineage>
        <taxon>Eukaryota</taxon>
        <taxon>Sar</taxon>
        <taxon>Alveolata</taxon>
        <taxon>Apicomplexa</taxon>
        <taxon>Conoidasida</taxon>
        <taxon>Coccidia</taxon>
        <taxon>Eucoccidiorida</taxon>
        <taxon>Eimeriorina</taxon>
        <taxon>Eimeriidae</taxon>
        <taxon>Cyclospora</taxon>
    </lineage>
</organism>
<evidence type="ECO:0000259" key="9">
    <source>
        <dbReference type="Pfam" id="PF00171"/>
    </source>
</evidence>
<evidence type="ECO:0000259" key="10">
    <source>
        <dbReference type="Pfam" id="PF02883"/>
    </source>
</evidence>
<sequence length="940" mass="100546">MWLKESERASKLADDLDTSGDRALSPGRCSTASSLPVVLGGELQRGGRSSSCKLLQRHQQQQQHQPADAALSSNACIESVTDTLDEPLPAGDAPLWHLAQSGLAVDSAESTLMAAAAPAAGTDPLHVKPHVAAARCMDTGFLPLLLMDSGVLLEDETLQIGVQCTVKGLSGRMSLYFGNKRSSMLQQFSCELLLPREGGLLLRPEDQPQQLQHLKGREQVAYHLLLQCVEPFDYCPMMRISFLMPDATPWYREVALPVSLSRFVEGYPMPADDFFDTWNLQEFALNETACVLSIHPVLQGSMLALVRRLQLTGTKLAQQSERVAGLKSITTWRNSDSPGDILFPVVQGGALSLCTTAGEGQAQAVSVAGSLPRASAQRIQQLELGVGRQQGRGRLAVRASDSVLSSAIRSELRFLPTTGISPSTSPPEVTPAAIGPLFVRDPYEQLPEVEPNGTDTDNSSSTYNSDPCGSQEPYLIVTDPSTGQPIGRTPNLGAPWVRASIAYAAQAQPSWGSASVLARSNLLLRWNAVIEEQKELLAALITAETGKPIPESRQEVMYAASYIRWCAEEARRLNGLTIPSADGSKLQYTVKEPIGVCALITPFNFPLAMLARKAAAALAAGNACTARPSEAAPLSGLALAASAREAGLPAGLFNVVPSCRKGGIIFGQEIAASSSVDLLSFTGSTIVGRQLYRQCAGTVKRILLELGGNAPFVVFEDANIKDAVLGLLAAKLRCAGQACVSANRVYVHRSIFGQFAKHVTKLFSEQEVGSGRKHGVSVGPLISNDAVERVESIIYDAVDNGARLLLGGGRAKNLGDLQYGHFFEITVMDCCNVAPHARVRHEELFAPVVCLYAFDSEDEVAALCNDTEAGLAAYFYTQNVARAHRFARRLKCGMVGVNTGMISSCEVPFGGCKSSGFGREGSVFALDDYTNTKVIAISGH</sequence>
<evidence type="ECO:0000256" key="2">
    <source>
        <dbReference type="ARBA" id="ARBA00009986"/>
    </source>
</evidence>
<feature type="domain" description="Clathrin adaptor alpha/beta/gamma-adaptin appendage Ig-like subdomain" evidence="10">
    <location>
        <begin position="149"/>
        <end position="243"/>
    </location>
</feature>
<dbReference type="Gene3D" id="3.40.605.10">
    <property type="entry name" value="Aldehyde Dehydrogenase, Chain A, domain 1"/>
    <property type="match status" value="1"/>
</dbReference>
<dbReference type="InterPro" id="IPR029510">
    <property type="entry name" value="Ald_DH_CS_GLU"/>
</dbReference>
<dbReference type="InterPro" id="IPR016162">
    <property type="entry name" value="Ald_DH_N"/>
</dbReference>
<feature type="region of interest" description="Disordered" evidence="8">
    <location>
        <begin position="1"/>
        <end position="27"/>
    </location>
</feature>
<proteinExistence type="inferred from homology"/>
<dbReference type="OrthoDB" id="310895at2759"/>
<dbReference type="FunFam" id="3.40.309.10:FF:000004">
    <property type="entry name" value="Succinate-semialdehyde dehydrogenase I"/>
    <property type="match status" value="1"/>
</dbReference>
<evidence type="ECO:0000256" key="4">
    <source>
        <dbReference type="ARBA" id="ARBA00022927"/>
    </source>
</evidence>
<dbReference type="InterPro" id="IPR016161">
    <property type="entry name" value="Ald_DH/histidinol_DH"/>
</dbReference>
<keyword evidence="5 7" id="KW-0560">Oxidoreductase</keyword>
<dbReference type="GO" id="GO:0006886">
    <property type="term" value="P:intracellular protein transport"/>
    <property type="evidence" value="ECO:0007669"/>
    <property type="project" value="InterPro"/>
</dbReference>
<dbReference type="GO" id="GO:0016192">
    <property type="term" value="P:vesicle-mediated transport"/>
    <property type="evidence" value="ECO:0007669"/>
    <property type="project" value="InterPro"/>
</dbReference>
<feature type="active site" evidence="6">
    <location>
        <position position="705"/>
    </location>
</feature>
<dbReference type="SUPFAM" id="SSF49348">
    <property type="entry name" value="Clathrin adaptor appendage domain"/>
    <property type="match status" value="1"/>
</dbReference>
<evidence type="ECO:0000256" key="1">
    <source>
        <dbReference type="ARBA" id="ARBA00005176"/>
    </source>
</evidence>
<dbReference type="InterPro" id="IPR013041">
    <property type="entry name" value="Clathrin_app_Ig-like_sf"/>
</dbReference>
<reference evidence="12" key="1">
    <citation type="submission" date="2025-08" db="UniProtKB">
        <authorList>
            <consortium name="RefSeq"/>
        </authorList>
    </citation>
    <scope>IDENTIFICATION</scope>
</reference>
<evidence type="ECO:0000313" key="11">
    <source>
        <dbReference type="Proteomes" id="UP000515125"/>
    </source>
</evidence>
<evidence type="ECO:0000313" key="12">
    <source>
        <dbReference type="RefSeq" id="XP_026191855.1"/>
    </source>
</evidence>
<dbReference type="InterPro" id="IPR015590">
    <property type="entry name" value="Aldehyde_DH_dom"/>
</dbReference>
<evidence type="ECO:0000256" key="6">
    <source>
        <dbReference type="PROSITE-ProRule" id="PRU10007"/>
    </source>
</evidence>
<dbReference type="GeneID" id="34619499"/>
<dbReference type="PROSITE" id="PS00687">
    <property type="entry name" value="ALDEHYDE_DEHYDR_GLU"/>
    <property type="match status" value="1"/>
</dbReference>
<dbReference type="Gene3D" id="3.40.309.10">
    <property type="entry name" value="Aldehyde Dehydrogenase, Chain A, domain 2"/>
    <property type="match status" value="1"/>
</dbReference>
<dbReference type="FunFam" id="3.40.605.10:FF:000007">
    <property type="entry name" value="NAD/NADP-dependent betaine aldehyde dehydrogenase"/>
    <property type="match status" value="1"/>
</dbReference>
<dbReference type="GO" id="GO:0004777">
    <property type="term" value="F:succinate-semialdehyde dehydrogenase (NAD+) activity"/>
    <property type="evidence" value="ECO:0007669"/>
    <property type="project" value="TreeGrafter"/>
</dbReference>
<dbReference type="PANTHER" id="PTHR43353:SF5">
    <property type="entry name" value="SUCCINATE-SEMIALDEHYDE DEHYDROGENASE, MITOCHONDRIAL"/>
    <property type="match status" value="1"/>
</dbReference>
<gene>
    <name evidence="12" type="primary">LOC34619499</name>
</gene>
<dbReference type="RefSeq" id="XP_026191855.1">
    <property type="nucleotide sequence ID" value="XM_026336070.1"/>
</dbReference>
<accession>A0A6P6RXM0</accession>
<dbReference type="AlphaFoldDB" id="A0A6P6RXM0"/>
<comment type="similarity">
    <text evidence="2 7">Belongs to the aldehyde dehydrogenase family.</text>
</comment>
<keyword evidence="4" id="KW-0653">Protein transport</keyword>
<dbReference type="InterPro" id="IPR008152">
    <property type="entry name" value="Clathrin_a/b/g-adaptin_app_Ig"/>
</dbReference>
<dbReference type="InterPro" id="IPR016163">
    <property type="entry name" value="Ald_DH_C"/>
</dbReference>
<dbReference type="GO" id="GO:0009450">
    <property type="term" value="P:gamma-aminobutyric acid catabolic process"/>
    <property type="evidence" value="ECO:0007669"/>
    <property type="project" value="TreeGrafter"/>
</dbReference>
<keyword evidence="11" id="KW-1185">Reference proteome</keyword>
<dbReference type="PANTHER" id="PTHR43353">
    <property type="entry name" value="SUCCINATE-SEMIALDEHYDE DEHYDROGENASE, MITOCHONDRIAL"/>
    <property type="match status" value="1"/>
</dbReference>
<dbReference type="Proteomes" id="UP000515125">
    <property type="component" value="Unplaced"/>
</dbReference>
<feature type="domain" description="Aldehyde dehydrogenase" evidence="9">
    <location>
        <begin position="475"/>
        <end position="935"/>
    </location>
</feature>
<name>A0A6P6RXM0_9EIME</name>
<dbReference type="InterPro" id="IPR050740">
    <property type="entry name" value="Aldehyde_DH_Superfamily"/>
</dbReference>
<protein>
    <submittedName>
        <fullName evidence="12">Aldehyde dehydrogenase family 9 member A1-A</fullName>
    </submittedName>
</protein>
<dbReference type="Pfam" id="PF02883">
    <property type="entry name" value="Alpha_adaptinC2"/>
    <property type="match status" value="1"/>
</dbReference>
<dbReference type="CDD" id="cd07103">
    <property type="entry name" value="ALDH_F5_SSADH_GabD"/>
    <property type="match status" value="1"/>
</dbReference>
<evidence type="ECO:0000256" key="3">
    <source>
        <dbReference type="ARBA" id="ARBA00022448"/>
    </source>
</evidence>
<dbReference type="Pfam" id="PF00171">
    <property type="entry name" value="Aldedh"/>
    <property type="match status" value="1"/>
</dbReference>
<feature type="compositionally biased region" description="Basic and acidic residues" evidence="8">
    <location>
        <begin position="1"/>
        <end position="14"/>
    </location>
</feature>
<evidence type="ECO:0000256" key="7">
    <source>
        <dbReference type="RuleBase" id="RU003345"/>
    </source>
</evidence>
<evidence type="ECO:0000256" key="8">
    <source>
        <dbReference type="SAM" id="MobiDB-lite"/>
    </source>
</evidence>
<feature type="compositionally biased region" description="Low complexity" evidence="8">
    <location>
        <begin position="452"/>
        <end position="466"/>
    </location>
</feature>
<feature type="region of interest" description="Disordered" evidence="8">
    <location>
        <begin position="446"/>
        <end position="472"/>
    </location>
</feature>
<dbReference type="Gene3D" id="2.60.40.1230">
    <property type="match status" value="1"/>
</dbReference>
<keyword evidence="3" id="KW-0813">Transport</keyword>
<comment type="pathway">
    <text evidence="1">Amino-acid degradation; 4-aminobutanoate degradation.</text>
</comment>
<evidence type="ECO:0000256" key="5">
    <source>
        <dbReference type="ARBA" id="ARBA00023002"/>
    </source>
</evidence>